<feature type="transmembrane region" description="Helical" evidence="1">
    <location>
        <begin position="141"/>
        <end position="174"/>
    </location>
</feature>
<feature type="transmembrane region" description="Helical" evidence="1">
    <location>
        <begin position="361"/>
        <end position="381"/>
    </location>
</feature>
<comment type="caution">
    <text evidence="2">The sequence shown here is derived from an EMBL/GenBank/DDBJ whole genome shotgun (WGS) entry which is preliminary data.</text>
</comment>
<dbReference type="EMBL" id="PVNH01000011">
    <property type="protein sequence ID" value="PRX44630.1"/>
    <property type="molecule type" value="Genomic_DNA"/>
</dbReference>
<keyword evidence="1" id="KW-0472">Membrane</keyword>
<dbReference type="AlphaFoldDB" id="A0A2T0LN78"/>
<feature type="transmembrane region" description="Helical" evidence="1">
    <location>
        <begin position="257"/>
        <end position="278"/>
    </location>
</feature>
<keyword evidence="1" id="KW-0812">Transmembrane</keyword>
<feature type="transmembrane region" description="Helical" evidence="1">
    <location>
        <begin position="40"/>
        <end position="60"/>
    </location>
</feature>
<feature type="transmembrane region" description="Helical" evidence="1">
    <location>
        <begin position="482"/>
        <end position="506"/>
    </location>
</feature>
<keyword evidence="3" id="KW-1185">Reference proteome</keyword>
<feature type="transmembrane region" description="Helical" evidence="1">
    <location>
        <begin position="414"/>
        <end position="435"/>
    </location>
</feature>
<dbReference type="Proteomes" id="UP000238362">
    <property type="component" value="Unassembled WGS sequence"/>
</dbReference>
<feature type="transmembrane region" description="Helical" evidence="1">
    <location>
        <begin position="526"/>
        <end position="545"/>
    </location>
</feature>
<protein>
    <submittedName>
        <fullName evidence="2">ABC-2 type transport system permease protein</fullName>
    </submittedName>
</protein>
<evidence type="ECO:0000313" key="2">
    <source>
        <dbReference type="EMBL" id="PRX44630.1"/>
    </source>
</evidence>
<gene>
    <name evidence="2" type="ORF">B0I33_111142</name>
</gene>
<feature type="transmembrane region" description="Helical" evidence="1">
    <location>
        <begin position="455"/>
        <end position="475"/>
    </location>
</feature>
<feature type="transmembrane region" description="Helical" evidence="1">
    <location>
        <begin position="180"/>
        <end position="201"/>
    </location>
</feature>
<sequence>MTTGTMTTTTTRDRPVRVERRHHLAGTWQLVRLALRRDRIVLPIWVLVLGLMASAGAGAYETLYPTQAERESLTAVMANNPSVSLIYGPAYDLSTAGGFTAWRYGTLVATFLALACIFTMTRHTRQEEDTGRHELLASAVVGRYAALTASVIVAGLGSLATGLLITVSLMGAGLPAAGSVAFGASTALVGFVFIGIAAIAVQLAEYSRTANGIASAVLGAAFIVRAVGDASADGSWLSWLSPIGWATRVRAFADERWWVLALLVAAAVVLTGAGYFLLPKRDVGMSLIPARPGPAAAAPGLRSPFALAWRLHRGALIGWTVGFALMGAMYGSLAAGIGDIIGDSEQSRQMFERLGGADALVDAFIGMTALMVAMIASLYAVQSTLRMRAEESAVRVEPLLATRVSRLGWAASHLVFPLLGTALLLAVAGFCTGLLHGLRVGDVGGQLPSVLGATMAQLPAVWVVAGLAVALFGFLPKAATAAWAVAAAFVLLSMFGPILQLNQAVLNVSPFQHVPNLPAAEFTATPLVWLTVLAVAFTGAGLAAFRRRDIG</sequence>
<evidence type="ECO:0000256" key="1">
    <source>
        <dbReference type="SAM" id="Phobius"/>
    </source>
</evidence>
<feature type="transmembrane region" description="Helical" evidence="1">
    <location>
        <begin position="213"/>
        <end position="237"/>
    </location>
</feature>
<evidence type="ECO:0000313" key="3">
    <source>
        <dbReference type="Proteomes" id="UP000238362"/>
    </source>
</evidence>
<name>A0A2T0LN78_9PSEU</name>
<feature type="transmembrane region" description="Helical" evidence="1">
    <location>
        <begin position="101"/>
        <end position="120"/>
    </location>
</feature>
<proteinExistence type="predicted"/>
<accession>A0A2T0LN78</accession>
<reference evidence="2 3" key="1">
    <citation type="submission" date="2018-03" db="EMBL/GenBank/DDBJ databases">
        <title>Genomic Encyclopedia of Type Strains, Phase III (KMG-III): the genomes of soil and plant-associated and newly described type strains.</title>
        <authorList>
            <person name="Whitman W."/>
        </authorList>
    </citation>
    <scope>NUCLEOTIDE SEQUENCE [LARGE SCALE GENOMIC DNA]</scope>
    <source>
        <strain evidence="2 3">CGMCC 4.7125</strain>
    </source>
</reference>
<feature type="transmembrane region" description="Helical" evidence="1">
    <location>
        <begin position="316"/>
        <end position="341"/>
    </location>
</feature>
<organism evidence="2 3">
    <name type="scientific">Prauserella shujinwangii</name>
    <dbReference type="NCBI Taxonomy" id="1453103"/>
    <lineage>
        <taxon>Bacteria</taxon>
        <taxon>Bacillati</taxon>
        <taxon>Actinomycetota</taxon>
        <taxon>Actinomycetes</taxon>
        <taxon>Pseudonocardiales</taxon>
        <taxon>Pseudonocardiaceae</taxon>
        <taxon>Prauserella</taxon>
    </lineage>
</organism>
<keyword evidence="1" id="KW-1133">Transmembrane helix</keyword>